<dbReference type="InterPro" id="IPR041577">
    <property type="entry name" value="RT_RNaseH_2"/>
</dbReference>
<dbReference type="PANTHER" id="PTHR37984:SF5">
    <property type="entry name" value="PROTEIN NYNRIN-LIKE"/>
    <property type="match status" value="1"/>
</dbReference>
<organism evidence="3 4">
    <name type="scientific">Lasius niger</name>
    <name type="common">Black garden ant</name>
    <dbReference type="NCBI Taxonomy" id="67767"/>
    <lineage>
        <taxon>Eukaryota</taxon>
        <taxon>Metazoa</taxon>
        <taxon>Ecdysozoa</taxon>
        <taxon>Arthropoda</taxon>
        <taxon>Hexapoda</taxon>
        <taxon>Insecta</taxon>
        <taxon>Pterygota</taxon>
        <taxon>Neoptera</taxon>
        <taxon>Endopterygota</taxon>
        <taxon>Hymenoptera</taxon>
        <taxon>Apocrita</taxon>
        <taxon>Aculeata</taxon>
        <taxon>Formicoidea</taxon>
        <taxon>Formicidae</taxon>
        <taxon>Formicinae</taxon>
        <taxon>Lasius</taxon>
        <taxon>Lasius</taxon>
    </lineage>
</organism>
<protein>
    <submittedName>
        <fullName evidence="3">Enzymatic polyprotein endonuclease reverse</fullName>
    </submittedName>
</protein>
<dbReference type="Pfam" id="PF17919">
    <property type="entry name" value="RT_RNaseH_2"/>
    <property type="match status" value="1"/>
</dbReference>
<dbReference type="EMBL" id="LBMM01016557">
    <property type="protein sequence ID" value="KMQ84391.1"/>
    <property type="molecule type" value="Genomic_DNA"/>
</dbReference>
<dbReference type="OrthoDB" id="7615066at2759"/>
<dbReference type="AlphaFoldDB" id="A0A0J7K2F9"/>
<dbReference type="CDD" id="cd09274">
    <property type="entry name" value="RNase_HI_RT_Ty3"/>
    <property type="match status" value="1"/>
</dbReference>
<dbReference type="InterPro" id="IPR043128">
    <property type="entry name" value="Rev_trsase/Diguanyl_cyclase"/>
</dbReference>
<proteinExistence type="predicted"/>
<gene>
    <name evidence="3" type="ORF">RF55_17834</name>
</gene>
<dbReference type="InterPro" id="IPR050951">
    <property type="entry name" value="Retrovirus_Pol_polyprotein"/>
</dbReference>
<keyword evidence="1" id="KW-0511">Multifunctional enzyme</keyword>
<dbReference type="GO" id="GO:0004519">
    <property type="term" value="F:endonuclease activity"/>
    <property type="evidence" value="ECO:0007669"/>
    <property type="project" value="UniProtKB-KW"/>
</dbReference>
<dbReference type="PANTHER" id="PTHR37984">
    <property type="entry name" value="PROTEIN CBG26694"/>
    <property type="match status" value="1"/>
</dbReference>
<keyword evidence="4" id="KW-1185">Reference proteome</keyword>
<keyword evidence="3" id="KW-0255">Endonuclease</keyword>
<dbReference type="SUPFAM" id="SSF56672">
    <property type="entry name" value="DNA/RNA polymerases"/>
    <property type="match status" value="1"/>
</dbReference>
<name>A0A0J7K2F9_LASNI</name>
<evidence type="ECO:0000313" key="3">
    <source>
        <dbReference type="EMBL" id="KMQ84391.1"/>
    </source>
</evidence>
<dbReference type="Proteomes" id="UP000036403">
    <property type="component" value="Unassembled WGS sequence"/>
</dbReference>
<sequence>MDDIVIYASSLREHDIKMEKLMNRLRAANLTLQPDKCEFLRHEVAYLGHVITDNGVRPDPQKISSVKNFPVPRNLKNVRQFLGLAGYYRRFISDFSRIAKPLSDLLKKEEKFVWNIETQNAFDNLRDLLCKEPILQFPDFEKDFILTTDASDYAIAGVLRQGQIGQDLPIAYASRVLNAAEKNDATIEKELLAIIYCVAHFRPYLYGRRFTLVTDHQPLTWIHRVKDPTSRLMR</sequence>
<evidence type="ECO:0000259" key="2">
    <source>
        <dbReference type="PROSITE" id="PS50878"/>
    </source>
</evidence>
<dbReference type="PaxDb" id="67767-A0A0J7K2F9"/>
<dbReference type="STRING" id="67767.A0A0J7K2F9"/>
<evidence type="ECO:0000313" key="4">
    <source>
        <dbReference type="Proteomes" id="UP000036403"/>
    </source>
</evidence>
<dbReference type="GO" id="GO:0071897">
    <property type="term" value="P:DNA biosynthetic process"/>
    <property type="evidence" value="ECO:0007669"/>
    <property type="project" value="UniProtKB-ARBA"/>
</dbReference>
<dbReference type="FunFam" id="3.30.70.270:FF:000115">
    <property type="entry name" value="Polyprotein of retroviral origin, putative"/>
    <property type="match status" value="1"/>
</dbReference>
<evidence type="ECO:0000256" key="1">
    <source>
        <dbReference type="ARBA" id="ARBA00023268"/>
    </source>
</evidence>
<dbReference type="InterPro" id="IPR043502">
    <property type="entry name" value="DNA/RNA_pol_sf"/>
</dbReference>
<dbReference type="Gene3D" id="3.30.70.270">
    <property type="match status" value="2"/>
</dbReference>
<dbReference type="InterPro" id="IPR000477">
    <property type="entry name" value="RT_dom"/>
</dbReference>
<feature type="domain" description="Reverse transcriptase" evidence="2">
    <location>
        <begin position="1"/>
        <end position="51"/>
    </location>
</feature>
<dbReference type="PROSITE" id="PS50878">
    <property type="entry name" value="RT_POL"/>
    <property type="match status" value="1"/>
</dbReference>
<keyword evidence="3" id="KW-0378">Hydrolase</keyword>
<accession>A0A0J7K2F9</accession>
<reference evidence="3 4" key="1">
    <citation type="submission" date="2015-04" db="EMBL/GenBank/DDBJ databases">
        <title>Lasius niger genome sequencing.</title>
        <authorList>
            <person name="Konorov E.A."/>
            <person name="Nikitin M.A."/>
            <person name="Kirill M.V."/>
            <person name="Chang P."/>
        </authorList>
    </citation>
    <scope>NUCLEOTIDE SEQUENCE [LARGE SCALE GENOMIC DNA]</scope>
    <source>
        <tissue evidence="3">Whole</tissue>
    </source>
</reference>
<dbReference type="Pfam" id="PF00078">
    <property type="entry name" value="RVT_1"/>
    <property type="match status" value="1"/>
</dbReference>
<keyword evidence="3" id="KW-0540">Nuclease</keyword>
<comment type="caution">
    <text evidence="3">The sequence shown here is derived from an EMBL/GenBank/DDBJ whole genome shotgun (WGS) entry which is preliminary data.</text>
</comment>